<name>A0ABQ1JU67_9PROT</name>
<dbReference type="InterPro" id="IPR005135">
    <property type="entry name" value="Endo/exonuclease/phosphatase"/>
</dbReference>
<dbReference type="Proteomes" id="UP000628854">
    <property type="component" value="Unassembled WGS sequence"/>
</dbReference>
<reference evidence="3" key="1">
    <citation type="journal article" date="2019" name="Int. J. Syst. Evol. Microbiol.">
        <title>The Global Catalogue of Microorganisms (GCM) 10K type strain sequencing project: providing services to taxonomists for standard genome sequencing and annotation.</title>
        <authorList>
            <consortium name="The Broad Institute Genomics Platform"/>
            <consortium name="The Broad Institute Genome Sequencing Center for Infectious Disease"/>
            <person name="Wu L."/>
            <person name="Ma J."/>
        </authorList>
    </citation>
    <scope>NUCLEOTIDE SEQUENCE [LARGE SCALE GENOMIC DNA]</scope>
    <source>
        <strain evidence="3">CGMCC 1.15928</strain>
    </source>
</reference>
<comment type="caution">
    <text evidence="2">The sequence shown here is derived from an EMBL/GenBank/DDBJ whole genome shotgun (WGS) entry which is preliminary data.</text>
</comment>
<evidence type="ECO:0000313" key="2">
    <source>
        <dbReference type="EMBL" id="GGB78079.1"/>
    </source>
</evidence>
<gene>
    <name evidence="2" type="ORF">GCM10011503_28580</name>
</gene>
<dbReference type="EMBL" id="BMKF01000002">
    <property type="protein sequence ID" value="GGB78079.1"/>
    <property type="molecule type" value="Genomic_DNA"/>
</dbReference>
<sequence length="340" mass="37657">MKVLWIALILVALLVIYALAVRYVTLRDGSIPMDAVPASPQEAGSEETLSVMIWNLGYAGLGAESDFKADGGEMLQPPSRAVVEKNLAGIQDVLRAQDADVFLFQELARGGFLNRGVDVVAGVREVLPGYGSFFTADIKTRLLPSPLSLRHGIGMFWRGAPLTVEIVRLPEEPEPIMGFIQRRYHVQVMEFEQGGVPWTLINVHLSAFDEGANTRLLQLLAVIDLAKRHYESGRAVAVGGDWNMRLTPTDFASTSDDSALFWIHDFPKHELPDGWQIAVDPSVPTVRTNERPYARDENYRTIIDGLLVSPNVEVVSAAGLDLDFQITDHQPVRYTLRARP</sequence>
<proteinExistence type="predicted"/>
<evidence type="ECO:0000313" key="3">
    <source>
        <dbReference type="Proteomes" id="UP000628854"/>
    </source>
</evidence>
<evidence type="ECO:0000259" key="1">
    <source>
        <dbReference type="Pfam" id="PF03372"/>
    </source>
</evidence>
<feature type="domain" description="Endonuclease/exonuclease/phosphatase" evidence="1">
    <location>
        <begin position="86"/>
        <end position="322"/>
    </location>
</feature>
<keyword evidence="2" id="KW-0540">Nuclease</keyword>
<dbReference type="GO" id="GO:0004519">
    <property type="term" value="F:endonuclease activity"/>
    <property type="evidence" value="ECO:0007669"/>
    <property type="project" value="UniProtKB-KW"/>
</dbReference>
<keyword evidence="2" id="KW-0255">Endonuclease</keyword>
<dbReference type="InterPro" id="IPR036691">
    <property type="entry name" value="Endo/exonu/phosph_ase_sf"/>
</dbReference>
<organism evidence="2 3">
    <name type="scientific">Henriciella pelagia</name>
    <dbReference type="NCBI Taxonomy" id="1977912"/>
    <lineage>
        <taxon>Bacteria</taxon>
        <taxon>Pseudomonadati</taxon>
        <taxon>Pseudomonadota</taxon>
        <taxon>Alphaproteobacteria</taxon>
        <taxon>Hyphomonadales</taxon>
        <taxon>Hyphomonadaceae</taxon>
        <taxon>Henriciella</taxon>
    </lineage>
</organism>
<keyword evidence="3" id="KW-1185">Reference proteome</keyword>
<dbReference type="RefSeq" id="WP_143434559.1">
    <property type="nucleotide sequence ID" value="NZ_BMKF01000002.1"/>
</dbReference>
<dbReference type="Gene3D" id="3.60.10.10">
    <property type="entry name" value="Endonuclease/exonuclease/phosphatase"/>
    <property type="match status" value="1"/>
</dbReference>
<protein>
    <submittedName>
        <fullName evidence="2">Endonuclease</fullName>
    </submittedName>
</protein>
<dbReference type="SUPFAM" id="SSF56219">
    <property type="entry name" value="DNase I-like"/>
    <property type="match status" value="1"/>
</dbReference>
<keyword evidence="2" id="KW-0378">Hydrolase</keyword>
<accession>A0ABQ1JU67</accession>
<dbReference type="Pfam" id="PF03372">
    <property type="entry name" value="Exo_endo_phos"/>
    <property type="match status" value="1"/>
</dbReference>